<comment type="caution">
    <text evidence="2">The sequence shown here is derived from an EMBL/GenBank/DDBJ whole genome shotgun (WGS) entry which is preliminary data.</text>
</comment>
<dbReference type="PANTHER" id="PTHR42928:SF5">
    <property type="entry name" value="BLR1237 PROTEIN"/>
    <property type="match status" value="1"/>
</dbReference>
<dbReference type="Gene3D" id="3.40.190.10">
    <property type="entry name" value="Periplasmic binding protein-like II"/>
    <property type="match status" value="1"/>
</dbReference>
<proteinExistence type="inferred from homology"/>
<dbReference type="Gene3D" id="3.40.190.150">
    <property type="entry name" value="Bordetella uptake gene, domain 1"/>
    <property type="match status" value="1"/>
</dbReference>
<keyword evidence="3" id="KW-1185">Reference proteome</keyword>
<dbReference type="Proteomes" id="UP001596270">
    <property type="component" value="Unassembled WGS sequence"/>
</dbReference>
<dbReference type="CDD" id="cd13578">
    <property type="entry name" value="PBP2_Bug27"/>
    <property type="match status" value="1"/>
</dbReference>
<dbReference type="Pfam" id="PF03401">
    <property type="entry name" value="TctC"/>
    <property type="match status" value="1"/>
</dbReference>
<evidence type="ECO:0000313" key="2">
    <source>
        <dbReference type="EMBL" id="MFC6284590.1"/>
    </source>
</evidence>
<dbReference type="PIRSF" id="PIRSF017082">
    <property type="entry name" value="YflP"/>
    <property type="match status" value="1"/>
</dbReference>
<reference evidence="3" key="1">
    <citation type="journal article" date="2019" name="Int. J. Syst. Evol. Microbiol.">
        <title>The Global Catalogue of Microorganisms (GCM) 10K type strain sequencing project: providing services to taxonomists for standard genome sequencing and annotation.</title>
        <authorList>
            <consortium name="The Broad Institute Genomics Platform"/>
            <consortium name="The Broad Institute Genome Sequencing Center for Infectious Disease"/>
            <person name="Wu L."/>
            <person name="Ma J."/>
        </authorList>
    </citation>
    <scope>NUCLEOTIDE SEQUENCE [LARGE SCALE GENOMIC DNA]</scope>
    <source>
        <strain evidence="3">CCUG 39402</strain>
    </source>
</reference>
<dbReference type="RefSeq" id="WP_371435090.1">
    <property type="nucleotide sequence ID" value="NZ_JBHSRS010000084.1"/>
</dbReference>
<comment type="similarity">
    <text evidence="1">Belongs to the UPF0065 (bug) family.</text>
</comment>
<gene>
    <name evidence="2" type="ORF">ACFQND_25475</name>
</gene>
<accession>A0ABW1U4T7</accession>
<dbReference type="InterPro" id="IPR042100">
    <property type="entry name" value="Bug_dom1"/>
</dbReference>
<name>A0ABW1U4T7_9BURK</name>
<dbReference type="EMBL" id="JBHSRS010000084">
    <property type="protein sequence ID" value="MFC6284590.1"/>
    <property type="molecule type" value="Genomic_DNA"/>
</dbReference>
<sequence length="334" mass="35043">MNTRHPATHFARALLKPLAIMSIATLALSSTLALAQPKIMRIIVPYAPGGPIDVTARLMAERVKDSLGPVIIENKPGAGGNIGVDAIAKAAPDGLTVGIAAVATHAINPWLYSKMPYNAATDFAPITQMLRVPNVLVMNADTANRLKINTLADLIKYAKANPAKLNYASGGNGSAGHLAGEMFKAQAGIYAVHIPYNGGNPAQLALLSGQVDFNFDNLATASANIKAGKLKAIAVTTAKRSAVLPDVPAVSETLKGFEIDTWWGLVAPAGTPPDVIAKLNRAFVEALHSTEAKTRFATLMAEPVASSPEQFAAFMKSELAKYEKVVKASGARVD</sequence>
<organism evidence="2 3">
    <name type="scientific">Polaromonas aquatica</name>
    <dbReference type="NCBI Taxonomy" id="332657"/>
    <lineage>
        <taxon>Bacteria</taxon>
        <taxon>Pseudomonadati</taxon>
        <taxon>Pseudomonadota</taxon>
        <taxon>Betaproteobacteria</taxon>
        <taxon>Burkholderiales</taxon>
        <taxon>Comamonadaceae</taxon>
        <taxon>Polaromonas</taxon>
    </lineage>
</organism>
<evidence type="ECO:0000256" key="1">
    <source>
        <dbReference type="ARBA" id="ARBA00006987"/>
    </source>
</evidence>
<dbReference type="SUPFAM" id="SSF53850">
    <property type="entry name" value="Periplasmic binding protein-like II"/>
    <property type="match status" value="1"/>
</dbReference>
<dbReference type="PANTHER" id="PTHR42928">
    <property type="entry name" value="TRICARBOXYLATE-BINDING PROTEIN"/>
    <property type="match status" value="1"/>
</dbReference>
<evidence type="ECO:0000313" key="3">
    <source>
        <dbReference type="Proteomes" id="UP001596270"/>
    </source>
</evidence>
<protein>
    <submittedName>
        <fullName evidence="2">Bug family tripartite tricarboxylate transporter substrate binding protein</fullName>
    </submittedName>
</protein>
<dbReference type="InterPro" id="IPR005064">
    <property type="entry name" value="BUG"/>
</dbReference>